<dbReference type="RefSeq" id="WP_310345116.1">
    <property type="nucleotide sequence ID" value="NZ_JAVDXO010000009.1"/>
</dbReference>
<proteinExistence type="predicted"/>
<dbReference type="Proteomes" id="UP001268089">
    <property type="component" value="Unassembled WGS sequence"/>
</dbReference>
<reference evidence="1 2" key="1">
    <citation type="submission" date="2023-07" db="EMBL/GenBank/DDBJ databases">
        <title>Sorghum-associated microbial communities from plants grown in Nebraska, USA.</title>
        <authorList>
            <person name="Schachtman D."/>
        </authorList>
    </citation>
    <scope>NUCLEOTIDE SEQUENCE [LARGE SCALE GENOMIC DNA]</scope>
    <source>
        <strain evidence="1 2">BE308</strain>
    </source>
</reference>
<sequence length="53" mass="5806">MRRGAPGWANAKQASFEPINIPGNFLHHRDSLLYSEPILPTSSALDKVDATVD</sequence>
<accession>A0ABU1ZRN8</accession>
<dbReference type="EMBL" id="JAVDXO010000009">
    <property type="protein sequence ID" value="MDR7308189.1"/>
    <property type="molecule type" value="Genomic_DNA"/>
</dbReference>
<dbReference type="InterPro" id="IPR036195">
    <property type="entry name" value="AbfB_ABD_sf"/>
</dbReference>
<dbReference type="Gene3D" id="2.80.10.50">
    <property type="match status" value="1"/>
</dbReference>
<dbReference type="SUPFAM" id="SSF110221">
    <property type="entry name" value="AbfB domain"/>
    <property type="match status" value="1"/>
</dbReference>
<keyword evidence="2" id="KW-1185">Reference proteome</keyword>
<evidence type="ECO:0000313" key="1">
    <source>
        <dbReference type="EMBL" id="MDR7308189.1"/>
    </source>
</evidence>
<comment type="caution">
    <text evidence="1">The sequence shown here is derived from an EMBL/GenBank/DDBJ whole genome shotgun (WGS) entry which is preliminary data.</text>
</comment>
<gene>
    <name evidence="1" type="ORF">J2X15_003498</name>
</gene>
<evidence type="ECO:0000313" key="2">
    <source>
        <dbReference type="Proteomes" id="UP001268089"/>
    </source>
</evidence>
<protein>
    <submittedName>
        <fullName evidence="1">Uncharacterized protein</fullName>
    </submittedName>
</protein>
<organism evidence="1 2">
    <name type="scientific">Rhodoferax saidenbachensis</name>
    <dbReference type="NCBI Taxonomy" id="1484693"/>
    <lineage>
        <taxon>Bacteria</taxon>
        <taxon>Pseudomonadati</taxon>
        <taxon>Pseudomonadota</taxon>
        <taxon>Betaproteobacteria</taxon>
        <taxon>Burkholderiales</taxon>
        <taxon>Comamonadaceae</taxon>
        <taxon>Rhodoferax</taxon>
    </lineage>
</organism>
<name>A0ABU1ZRN8_9BURK</name>